<sequence length="94" mass="11044">MKLGNKFIEVEIDGELEQESTIYDNLFPLIILFHLLRYPSTDKNNSYDSHVELIKLVGSFEGLLYPLYRIANHSNEFHMHDIGKKVVLYATKWE</sequence>
<organism evidence="1 2">
    <name type="scientific">Clostridium beijerinckii</name>
    <name type="common">Clostridium MP</name>
    <dbReference type="NCBI Taxonomy" id="1520"/>
    <lineage>
        <taxon>Bacteria</taxon>
        <taxon>Bacillati</taxon>
        <taxon>Bacillota</taxon>
        <taxon>Clostridia</taxon>
        <taxon>Eubacteriales</taxon>
        <taxon>Clostridiaceae</taxon>
        <taxon>Clostridium</taxon>
    </lineage>
</organism>
<gene>
    <name evidence="1" type="ORF">CLBCK_11040</name>
</gene>
<evidence type="ECO:0000313" key="1">
    <source>
        <dbReference type="EMBL" id="OOM63288.1"/>
    </source>
</evidence>
<dbReference type="EMBL" id="LZZI01000014">
    <property type="protein sequence ID" value="OOM63288.1"/>
    <property type="molecule type" value="Genomic_DNA"/>
</dbReference>
<dbReference type="RefSeq" id="WP_077837844.1">
    <property type="nucleotide sequence ID" value="NZ_JABTAE010000001.1"/>
</dbReference>
<proteinExistence type="predicted"/>
<name>A0A1S8SCR4_CLOBE</name>
<evidence type="ECO:0000313" key="2">
    <source>
        <dbReference type="Proteomes" id="UP000190973"/>
    </source>
</evidence>
<protein>
    <submittedName>
        <fullName evidence="1">Uncharacterized protein</fullName>
    </submittedName>
</protein>
<dbReference type="Proteomes" id="UP000190973">
    <property type="component" value="Unassembled WGS sequence"/>
</dbReference>
<dbReference type="AlphaFoldDB" id="A0A1S8SCR4"/>
<accession>A0A1S8SCR4</accession>
<comment type="caution">
    <text evidence="1">The sequence shown here is derived from an EMBL/GenBank/DDBJ whole genome shotgun (WGS) entry which is preliminary data.</text>
</comment>
<reference evidence="1 2" key="1">
    <citation type="submission" date="2016-05" db="EMBL/GenBank/DDBJ databases">
        <title>Microbial solvent formation.</title>
        <authorList>
            <person name="Poehlein A."/>
            <person name="Montoya Solano J.D."/>
            <person name="Flitsch S."/>
            <person name="Krabben P."/>
            <person name="Duerre P."/>
            <person name="Daniel R."/>
        </authorList>
    </citation>
    <scope>NUCLEOTIDE SEQUENCE [LARGE SCALE GENOMIC DNA]</scope>
    <source>
        <strain evidence="1 2">DSM 53</strain>
    </source>
</reference>